<protein>
    <submittedName>
        <fullName evidence="2">Uncharacterized protein</fullName>
    </submittedName>
</protein>
<evidence type="ECO:0000256" key="1">
    <source>
        <dbReference type="SAM" id="Phobius"/>
    </source>
</evidence>
<name>A0A1C5JGU3_9ACTN</name>
<evidence type="ECO:0000313" key="3">
    <source>
        <dbReference type="Proteomes" id="UP000198217"/>
    </source>
</evidence>
<dbReference type="RefSeq" id="WP_157748272.1">
    <property type="nucleotide sequence ID" value="NZ_LT607750.1"/>
</dbReference>
<keyword evidence="1" id="KW-1133">Transmembrane helix</keyword>
<organism evidence="2 3">
    <name type="scientific">Micromonospora echinaurantiaca</name>
    <dbReference type="NCBI Taxonomy" id="47857"/>
    <lineage>
        <taxon>Bacteria</taxon>
        <taxon>Bacillati</taxon>
        <taxon>Actinomycetota</taxon>
        <taxon>Actinomycetes</taxon>
        <taxon>Micromonosporales</taxon>
        <taxon>Micromonosporaceae</taxon>
        <taxon>Micromonospora</taxon>
    </lineage>
</organism>
<keyword evidence="1" id="KW-0472">Membrane</keyword>
<dbReference type="Proteomes" id="UP000198217">
    <property type="component" value="Chromosome I"/>
</dbReference>
<feature type="transmembrane region" description="Helical" evidence="1">
    <location>
        <begin position="6"/>
        <end position="27"/>
    </location>
</feature>
<sequence>MTDTAAYALVLVLIGGPVVMLAPFVIARRLAERHAEQVADDIAHLSDVPNVPTRF</sequence>
<reference evidence="2 3" key="1">
    <citation type="submission" date="2016-06" db="EMBL/GenBank/DDBJ databases">
        <authorList>
            <person name="Kjaerup R.B."/>
            <person name="Dalgaard T.S."/>
            <person name="Juul-Madsen H.R."/>
        </authorList>
    </citation>
    <scope>NUCLEOTIDE SEQUENCE [LARGE SCALE GENOMIC DNA]</scope>
    <source>
        <strain evidence="2 3">DSM 43904</strain>
    </source>
</reference>
<gene>
    <name evidence="2" type="ORF">GA0070609_4440</name>
</gene>
<accession>A0A1C5JGU3</accession>
<evidence type="ECO:0000313" key="2">
    <source>
        <dbReference type="EMBL" id="SCG69708.1"/>
    </source>
</evidence>
<dbReference type="EMBL" id="LT607750">
    <property type="protein sequence ID" value="SCG69708.1"/>
    <property type="molecule type" value="Genomic_DNA"/>
</dbReference>
<keyword evidence="3" id="KW-1185">Reference proteome</keyword>
<dbReference type="AlphaFoldDB" id="A0A1C5JGU3"/>
<proteinExistence type="predicted"/>
<keyword evidence="1" id="KW-0812">Transmembrane</keyword>